<dbReference type="KEGG" id="mbr:MONBRDRAFT_4784"/>
<evidence type="ECO:0000313" key="1">
    <source>
        <dbReference type="EMBL" id="EDQ92321.1"/>
    </source>
</evidence>
<keyword evidence="2" id="KW-1185">Reference proteome</keyword>
<protein>
    <submittedName>
        <fullName evidence="1">Uncharacterized protein</fullName>
    </submittedName>
</protein>
<dbReference type="STRING" id="81824.A9UNX6"/>
<accession>A9UNX6</accession>
<dbReference type="GO" id="GO:0003723">
    <property type="term" value="F:RNA binding"/>
    <property type="evidence" value="ECO:0007669"/>
    <property type="project" value="InterPro"/>
</dbReference>
<sequence length="317" mass="34323">MEAKLVAQCNKCHLFFEAAGISQHRSRCGANLKRATEALFHAAGHDLLEIMRGAWPQQCVGSRISVCELLKLARHPLMQRSRYPSNATETKLMAATLSQLYWSAVHSDYTAEEREMCWALILALPSMLLSAPSTALSTIDLRNMFHDRLRWLVTGQLGRVVDAMRKAVARKQSRRGQLNAGAGAHPNDAVDQSLRSLVRDPDLADEAWANHVTNRLNRGQIAKAFDADKARAVIGNSEVQAVRDLLLGDDEGCRVGALNAKGVDGSSDGGAVDRKVVGRADALVAKSLRGLGNVVTSGLEEEGAHLFEPGAQDDALA</sequence>
<dbReference type="InterPro" id="IPR000851">
    <property type="entry name" value="Ribosomal_uS5"/>
</dbReference>
<dbReference type="GO" id="GO:0006412">
    <property type="term" value="P:translation"/>
    <property type="evidence" value="ECO:0007669"/>
    <property type="project" value="InterPro"/>
</dbReference>
<gene>
    <name evidence="1" type="ORF">MONBRDRAFT_4784</name>
</gene>
<dbReference type="RefSeq" id="XP_001742083.1">
    <property type="nucleotide sequence ID" value="XM_001742031.1"/>
</dbReference>
<dbReference type="InParanoid" id="A9UNX6"/>
<name>A9UNX6_MONBE</name>
<dbReference type="GeneID" id="5887826"/>
<organism evidence="1 2">
    <name type="scientific">Monosiga brevicollis</name>
    <name type="common">Choanoflagellate</name>
    <dbReference type="NCBI Taxonomy" id="81824"/>
    <lineage>
        <taxon>Eukaryota</taxon>
        <taxon>Choanoflagellata</taxon>
        <taxon>Craspedida</taxon>
        <taxon>Salpingoecidae</taxon>
        <taxon>Monosiga</taxon>
    </lineage>
</organism>
<dbReference type="AlphaFoldDB" id="A9UNX6"/>
<dbReference type="GO" id="GO:0005840">
    <property type="term" value="C:ribosome"/>
    <property type="evidence" value="ECO:0007669"/>
    <property type="project" value="InterPro"/>
</dbReference>
<proteinExistence type="predicted"/>
<dbReference type="PANTHER" id="PTHR13718:SF114">
    <property type="entry name" value="SMALL RIBOSOMAL SUBUNIT PROTEIN US5C"/>
    <property type="match status" value="1"/>
</dbReference>
<dbReference type="PANTHER" id="PTHR13718">
    <property type="entry name" value="RIBOSOMAL S SUBUNIT"/>
    <property type="match status" value="1"/>
</dbReference>
<dbReference type="Proteomes" id="UP000001357">
    <property type="component" value="Unassembled WGS sequence"/>
</dbReference>
<dbReference type="GO" id="GO:0003735">
    <property type="term" value="F:structural constituent of ribosome"/>
    <property type="evidence" value="ECO:0007669"/>
    <property type="project" value="InterPro"/>
</dbReference>
<dbReference type="EMBL" id="CH991543">
    <property type="protein sequence ID" value="EDQ92321.1"/>
    <property type="molecule type" value="Genomic_DNA"/>
</dbReference>
<evidence type="ECO:0000313" key="2">
    <source>
        <dbReference type="Proteomes" id="UP000001357"/>
    </source>
</evidence>
<reference evidence="1 2" key="1">
    <citation type="journal article" date="2008" name="Nature">
        <title>The genome of the choanoflagellate Monosiga brevicollis and the origin of metazoans.</title>
        <authorList>
            <consortium name="JGI Sequencing"/>
            <person name="King N."/>
            <person name="Westbrook M.J."/>
            <person name="Young S.L."/>
            <person name="Kuo A."/>
            <person name="Abedin M."/>
            <person name="Chapman J."/>
            <person name="Fairclough S."/>
            <person name="Hellsten U."/>
            <person name="Isogai Y."/>
            <person name="Letunic I."/>
            <person name="Marr M."/>
            <person name="Pincus D."/>
            <person name="Putnam N."/>
            <person name="Rokas A."/>
            <person name="Wright K.J."/>
            <person name="Zuzow R."/>
            <person name="Dirks W."/>
            <person name="Good M."/>
            <person name="Goodstein D."/>
            <person name="Lemons D."/>
            <person name="Li W."/>
            <person name="Lyons J.B."/>
            <person name="Morris A."/>
            <person name="Nichols S."/>
            <person name="Richter D.J."/>
            <person name="Salamov A."/>
            <person name="Bork P."/>
            <person name="Lim W.A."/>
            <person name="Manning G."/>
            <person name="Miller W.T."/>
            <person name="McGinnis W."/>
            <person name="Shapiro H."/>
            <person name="Tjian R."/>
            <person name="Grigoriev I.V."/>
            <person name="Rokhsar D."/>
        </authorList>
    </citation>
    <scope>NUCLEOTIDE SEQUENCE [LARGE SCALE GENOMIC DNA]</scope>
    <source>
        <strain evidence="2">MX1 / ATCC 50154</strain>
    </source>
</reference>